<name>A0A1E3KVD4_LACPN</name>
<feature type="transmembrane region" description="Helical" evidence="1">
    <location>
        <begin position="158"/>
        <end position="177"/>
    </location>
</feature>
<reference evidence="3 5" key="2">
    <citation type="submission" date="2020-12" db="EMBL/GenBank/DDBJ databases">
        <title>Whole genome sequencing of Lactobacillus plantarum PC518.</title>
        <authorList>
            <person name="Guo Q."/>
        </authorList>
    </citation>
    <scope>NUCLEOTIDE SEQUENCE [LARGE SCALE GENOMIC DNA]</scope>
    <source>
        <strain evidence="3 5">PC518</strain>
    </source>
</reference>
<dbReference type="EMBL" id="CP066817">
    <property type="protein sequence ID" value="QQM61590.1"/>
    <property type="molecule type" value="Genomic_DNA"/>
</dbReference>
<gene>
    <name evidence="3" type="ORF">JH395_03260</name>
    <name evidence="2" type="ORF">LPJSA22_02625</name>
</gene>
<keyword evidence="1" id="KW-0472">Membrane</keyword>
<proteinExistence type="predicted"/>
<organism evidence="2 4">
    <name type="scientific">Lactiplantibacillus plantarum</name>
    <name type="common">Lactobacillus plantarum</name>
    <dbReference type="NCBI Taxonomy" id="1590"/>
    <lineage>
        <taxon>Bacteria</taxon>
        <taxon>Bacillati</taxon>
        <taxon>Bacillota</taxon>
        <taxon>Bacilli</taxon>
        <taxon>Lactobacillales</taxon>
        <taxon>Lactobacillaceae</taxon>
        <taxon>Lactiplantibacillus</taxon>
    </lineage>
</organism>
<keyword evidence="1" id="KW-1133">Transmembrane helix</keyword>
<dbReference type="RefSeq" id="WP_027821794.1">
    <property type="nucleotide sequence ID" value="NZ_BPVY01000004.1"/>
</dbReference>
<dbReference type="Proteomes" id="UP000094892">
    <property type="component" value="Unassembled WGS sequence"/>
</dbReference>
<accession>A0A1E3KVD4</accession>
<evidence type="ECO:0000256" key="1">
    <source>
        <dbReference type="SAM" id="Phobius"/>
    </source>
</evidence>
<dbReference type="PATRIC" id="fig|1590.153.peg.1721"/>
<evidence type="ECO:0000313" key="3">
    <source>
        <dbReference type="EMBL" id="QQM61590.1"/>
    </source>
</evidence>
<dbReference type="EMBL" id="MCOL01000001">
    <property type="protein sequence ID" value="ODO62607.1"/>
    <property type="molecule type" value="Genomic_DNA"/>
</dbReference>
<feature type="transmembrane region" description="Helical" evidence="1">
    <location>
        <begin position="96"/>
        <end position="117"/>
    </location>
</feature>
<reference evidence="2 4" key="1">
    <citation type="submission" date="2016-08" db="EMBL/GenBank/DDBJ databases">
        <title>Genome sequencing of Lactobacillus plantarum JSA22, isolated from fermented soybean paste.</title>
        <authorList>
            <person name="Choi H.S."/>
        </authorList>
    </citation>
    <scope>NUCLEOTIDE SEQUENCE [LARGE SCALE GENOMIC DNA]</scope>
    <source>
        <strain evidence="2 4">JSA22</strain>
    </source>
</reference>
<protein>
    <submittedName>
        <fullName evidence="2">Uncharacterized protein</fullName>
    </submittedName>
</protein>
<keyword evidence="1" id="KW-0812">Transmembrane</keyword>
<sequence>MSSYSNELLMLIFQSTLFKQVIILFAYGCLYYLVTHFIDKKIQHKKNFLLKLGLVKLKKRNKTRWEKIRLIMQLFLLASIPVLVFSELVLNTDYQYMLLVSSIMKCVGFISFVIAFVDSLGPIKEMQQLIAGAQSSDTLDSDKKALAVTSFKKIRWMLILYQVLKVPLLVIFLSLSVDYRRDGFFS</sequence>
<dbReference type="Proteomes" id="UP000595466">
    <property type="component" value="Chromosome"/>
</dbReference>
<feature type="transmembrane region" description="Helical" evidence="1">
    <location>
        <begin position="68"/>
        <end position="90"/>
    </location>
</feature>
<feature type="transmembrane region" description="Helical" evidence="1">
    <location>
        <begin position="20"/>
        <end position="38"/>
    </location>
</feature>
<dbReference type="AlphaFoldDB" id="A0A1E3KVD4"/>
<evidence type="ECO:0000313" key="4">
    <source>
        <dbReference type="Proteomes" id="UP000094892"/>
    </source>
</evidence>
<evidence type="ECO:0000313" key="2">
    <source>
        <dbReference type="EMBL" id="ODO62607.1"/>
    </source>
</evidence>
<evidence type="ECO:0000313" key="5">
    <source>
        <dbReference type="Proteomes" id="UP000595466"/>
    </source>
</evidence>